<accession>A0A2T4B273</accession>
<dbReference type="PROSITE" id="PS50837">
    <property type="entry name" value="NACHT"/>
    <property type="match status" value="1"/>
</dbReference>
<proteinExistence type="predicted"/>
<gene>
    <name evidence="3" type="ORF">BBK36DRAFT_1181894</name>
</gene>
<dbReference type="PANTHER" id="PTHR10039:SF5">
    <property type="entry name" value="NACHT DOMAIN-CONTAINING PROTEIN"/>
    <property type="match status" value="1"/>
</dbReference>
<dbReference type="RefSeq" id="XP_024746734.1">
    <property type="nucleotide sequence ID" value="XM_024896277.1"/>
</dbReference>
<dbReference type="InterPro" id="IPR056884">
    <property type="entry name" value="NPHP3-like_N"/>
</dbReference>
<dbReference type="Proteomes" id="UP000241546">
    <property type="component" value="Unassembled WGS sequence"/>
</dbReference>
<sequence length="466" mass="53523">ECLSSFSFTNTRLHKIVEACEGTFEWLWEHPQYKNWSIPGVSSILLIEGKPGSGKSTLTKYFNEHMSERQPAASSAIVAKFFYSYRDGSLHRSHHSMLRSLLYDIISQDHAFFYHIQSEYRIGRCDKGSGAVDWDYDLLKRMLKSLLGYLLPRPLYLIIDAVDESDDEDRRDIIKLLFQLGANKMYGTVKIFVASRPVVQLDVRRKTINSIIRLQDETVDDISRFARSMLGGLNVSLLLDKATNYIIDNANGVFIWVKLVGYELEASLEDGESEDAIFQRLKKLPTELDDLYQLMFERLDNKPHTADSITMFQSVFWAAKQVTADELLQVVAISNIANMESLTDEALEMRIPLRARITHCGGNFLELKESNGRKETVQIMHQTVREFFFHPDGYAAKTKFVMCGRDAIARISRLCLQYLILCARCTTLAKKISATRFWSSEHYDAYASYLDKRPLVSYALAFFELH</sequence>
<evidence type="ECO:0000259" key="2">
    <source>
        <dbReference type="PROSITE" id="PS50837"/>
    </source>
</evidence>
<organism evidence="3 4">
    <name type="scientific">Trichoderma citrinoviride</name>
    <dbReference type="NCBI Taxonomy" id="58853"/>
    <lineage>
        <taxon>Eukaryota</taxon>
        <taxon>Fungi</taxon>
        <taxon>Dikarya</taxon>
        <taxon>Ascomycota</taxon>
        <taxon>Pezizomycotina</taxon>
        <taxon>Sordariomycetes</taxon>
        <taxon>Hypocreomycetidae</taxon>
        <taxon>Hypocreales</taxon>
        <taxon>Hypocreaceae</taxon>
        <taxon>Trichoderma</taxon>
    </lineage>
</organism>
<dbReference type="AlphaFoldDB" id="A0A2T4B273"/>
<dbReference type="SUPFAM" id="SSF52540">
    <property type="entry name" value="P-loop containing nucleoside triphosphate hydrolases"/>
    <property type="match status" value="1"/>
</dbReference>
<dbReference type="InterPro" id="IPR027417">
    <property type="entry name" value="P-loop_NTPase"/>
</dbReference>
<name>A0A2T4B273_9HYPO</name>
<dbReference type="Pfam" id="PF24883">
    <property type="entry name" value="NPHP3_N"/>
    <property type="match status" value="1"/>
</dbReference>
<dbReference type="EMBL" id="KZ680219">
    <property type="protein sequence ID" value="PTB63414.1"/>
    <property type="molecule type" value="Genomic_DNA"/>
</dbReference>
<keyword evidence="4" id="KW-1185">Reference proteome</keyword>
<dbReference type="PANTHER" id="PTHR10039">
    <property type="entry name" value="AMELOGENIN"/>
    <property type="match status" value="1"/>
</dbReference>
<dbReference type="InterPro" id="IPR007111">
    <property type="entry name" value="NACHT_NTPase"/>
</dbReference>
<dbReference type="GeneID" id="36604395"/>
<reference evidence="4" key="1">
    <citation type="submission" date="2016-07" db="EMBL/GenBank/DDBJ databases">
        <title>Multiple horizontal gene transfer events from other fungi enriched the ability of initially mycotrophic Trichoderma (Ascomycota) to feed on dead plant biomass.</title>
        <authorList>
            <consortium name="DOE Joint Genome Institute"/>
            <person name="Atanasova L."/>
            <person name="Chenthamara K."/>
            <person name="Zhang J."/>
            <person name="Grujic M."/>
            <person name="Henrissat B."/>
            <person name="Kuo A."/>
            <person name="Aerts A."/>
            <person name="Salamov A."/>
            <person name="Lipzen A."/>
            <person name="Labutti K."/>
            <person name="Barry K."/>
            <person name="Miao Y."/>
            <person name="Rahimi M.J."/>
            <person name="Shen Q."/>
            <person name="Grigoriev I.V."/>
            <person name="Kubicek C.P."/>
            <person name="Druzhinina I.S."/>
        </authorList>
    </citation>
    <scope>NUCLEOTIDE SEQUENCE [LARGE SCALE GENOMIC DNA]</scope>
    <source>
        <strain evidence="4">TUCIM 6016</strain>
    </source>
</reference>
<feature type="non-terminal residue" evidence="3">
    <location>
        <position position="1"/>
    </location>
</feature>
<feature type="domain" description="NACHT" evidence="2">
    <location>
        <begin position="43"/>
        <end position="197"/>
    </location>
</feature>
<keyword evidence="1" id="KW-0677">Repeat</keyword>
<evidence type="ECO:0000256" key="1">
    <source>
        <dbReference type="ARBA" id="ARBA00022737"/>
    </source>
</evidence>
<dbReference type="Gene3D" id="3.40.50.300">
    <property type="entry name" value="P-loop containing nucleotide triphosphate hydrolases"/>
    <property type="match status" value="1"/>
</dbReference>
<protein>
    <recommendedName>
        <fullName evidence="2">NACHT domain-containing protein</fullName>
    </recommendedName>
</protein>
<feature type="non-terminal residue" evidence="3">
    <location>
        <position position="466"/>
    </location>
</feature>
<dbReference type="OrthoDB" id="4899181at2759"/>
<evidence type="ECO:0000313" key="3">
    <source>
        <dbReference type="EMBL" id="PTB63414.1"/>
    </source>
</evidence>
<evidence type="ECO:0000313" key="4">
    <source>
        <dbReference type="Proteomes" id="UP000241546"/>
    </source>
</evidence>